<dbReference type="Pfam" id="PF03600">
    <property type="entry name" value="CitMHS"/>
    <property type="match status" value="1"/>
</dbReference>
<keyword evidence="6 8" id="KW-1133">Transmembrane helix</keyword>
<keyword evidence="3" id="KW-0813">Transport</keyword>
<dbReference type="InterPro" id="IPR004680">
    <property type="entry name" value="Cit_transptr-like_dom"/>
</dbReference>
<gene>
    <name evidence="10" type="ORF">DES36_11763</name>
</gene>
<organism evidence="10 11">
    <name type="scientific">Alkalibaculum bacchi</name>
    <dbReference type="NCBI Taxonomy" id="645887"/>
    <lineage>
        <taxon>Bacteria</taxon>
        <taxon>Bacillati</taxon>
        <taxon>Bacillota</taxon>
        <taxon>Clostridia</taxon>
        <taxon>Eubacteriales</taxon>
        <taxon>Eubacteriaceae</taxon>
        <taxon>Alkalibaculum</taxon>
    </lineage>
</organism>
<dbReference type="Proteomes" id="UP000253490">
    <property type="component" value="Unassembled WGS sequence"/>
</dbReference>
<evidence type="ECO:0000256" key="6">
    <source>
        <dbReference type="ARBA" id="ARBA00022989"/>
    </source>
</evidence>
<feature type="transmembrane region" description="Helical" evidence="8">
    <location>
        <begin position="312"/>
        <end position="330"/>
    </location>
</feature>
<accession>A0A366I1V6</accession>
<dbReference type="EMBL" id="QNRX01000017">
    <property type="protein sequence ID" value="RBP59968.1"/>
    <property type="molecule type" value="Genomic_DNA"/>
</dbReference>
<feature type="transmembrane region" description="Helical" evidence="8">
    <location>
        <begin position="217"/>
        <end position="233"/>
    </location>
</feature>
<evidence type="ECO:0000256" key="3">
    <source>
        <dbReference type="ARBA" id="ARBA00022448"/>
    </source>
</evidence>
<dbReference type="InterPro" id="IPR051475">
    <property type="entry name" value="Diverse_Ion_Transporter"/>
</dbReference>
<evidence type="ECO:0000256" key="1">
    <source>
        <dbReference type="ARBA" id="ARBA00004651"/>
    </source>
</evidence>
<dbReference type="InterPro" id="IPR000802">
    <property type="entry name" value="Arsenical_pump_ArsB"/>
</dbReference>
<evidence type="ECO:0000313" key="10">
    <source>
        <dbReference type="EMBL" id="RBP59968.1"/>
    </source>
</evidence>
<evidence type="ECO:0000256" key="2">
    <source>
        <dbReference type="ARBA" id="ARBA00009843"/>
    </source>
</evidence>
<comment type="subcellular location">
    <subcellularLocation>
        <location evidence="1">Cell membrane</location>
        <topology evidence="1">Multi-pass membrane protein</topology>
    </subcellularLocation>
</comment>
<evidence type="ECO:0000313" key="11">
    <source>
        <dbReference type="Proteomes" id="UP000253490"/>
    </source>
</evidence>
<feature type="domain" description="Citrate transporter-like" evidence="9">
    <location>
        <begin position="13"/>
        <end position="364"/>
    </location>
</feature>
<evidence type="ECO:0000259" key="9">
    <source>
        <dbReference type="Pfam" id="PF03600"/>
    </source>
</evidence>
<dbReference type="PANTHER" id="PTHR43568">
    <property type="entry name" value="P PROTEIN"/>
    <property type="match status" value="1"/>
</dbReference>
<feature type="transmembrane region" description="Helical" evidence="8">
    <location>
        <begin position="398"/>
        <end position="421"/>
    </location>
</feature>
<comment type="similarity">
    <text evidence="2">Belongs to the CitM (TC 2.A.11) transporter family.</text>
</comment>
<evidence type="ECO:0000256" key="7">
    <source>
        <dbReference type="ARBA" id="ARBA00023136"/>
    </source>
</evidence>
<dbReference type="AlphaFoldDB" id="A0A366I1V6"/>
<sequence>MKSTALIIFGVTYVLLLLLPKMRSYISIASAALFIYLGIVPIYKALQYINWNAILMIAGTMGIVSLFIESKMPDKLADILISRMPNVKWVVVALSLFAGLVSAFVDNVATVLMIAPVAITISKKLNISPIAMIISISVSSNLQGAATLVGDTTSILLAAQADMNFMDFFFYNGRPGLFWIVQIGALLSIVVLLYLFRRDLQHIKIKSETKVEDYFPTVLLLSMISLLILASFMPHKPEISNGFICMSLFIIGSLKYDLKYQNFNTLRTHVKEIDFYTIALLIGLFVLIGGLTEVGMIEDIGKLFVRLSNDNVFVIYTIIVWASVLFSGFVDNIPYVATMLPVTASIASFLAIDPTVLYFGLLIGATLGGNLTPIGASANITGIGILRKEGWNVDTGSFMKIGVPFTLSAVISGYILVWILFGI</sequence>
<comment type="caution">
    <text evidence="10">The sequence shown here is derived from an EMBL/GenBank/DDBJ whole genome shotgun (WGS) entry which is preliminary data.</text>
</comment>
<evidence type="ECO:0000256" key="8">
    <source>
        <dbReference type="SAM" id="Phobius"/>
    </source>
</evidence>
<dbReference type="RefSeq" id="WP_113921423.1">
    <property type="nucleotide sequence ID" value="NZ_QNRX01000017.1"/>
</dbReference>
<feature type="transmembrane region" description="Helical" evidence="8">
    <location>
        <begin position="239"/>
        <end position="254"/>
    </location>
</feature>
<keyword evidence="5 8" id="KW-0812">Transmembrane</keyword>
<keyword evidence="11" id="KW-1185">Reference proteome</keyword>
<feature type="transmembrane region" description="Helical" evidence="8">
    <location>
        <begin position="275"/>
        <end position="292"/>
    </location>
</feature>
<evidence type="ECO:0000256" key="4">
    <source>
        <dbReference type="ARBA" id="ARBA00022475"/>
    </source>
</evidence>
<feature type="transmembrane region" description="Helical" evidence="8">
    <location>
        <begin position="176"/>
        <end position="196"/>
    </location>
</feature>
<evidence type="ECO:0000256" key="5">
    <source>
        <dbReference type="ARBA" id="ARBA00022692"/>
    </source>
</evidence>
<feature type="transmembrane region" description="Helical" evidence="8">
    <location>
        <begin position="89"/>
        <end position="119"/>
    </location>
</feature>
<dbReference type="PANTHER" id="PTHR43568:SF1">
    <property type="entry name" value="P PROTEIN"/>
    <property type="match status" value="1"/>
</dbReference>
<dbReference type="GO" id="GO:0015105">
    <property type="term" value="F:arsenite transmembrane transporter activity"/>
    <property type="evidence" value="ECO:0007669"/>
    <property type="project" value="InterPro"/>
</dbReference>
<keyword evidence="7 8" id="KW-0472">Membrane</keyword>
<protein>
    <submittedName>
        <fullName evidence="10">Putative tyrosine transporter P-protein</fullName>
    </submittedName>
</protein>
<name>A0A366I1V6_9FIRM</name>
<feature type="transmembrane region" description="Helical" evidence="8">
    <location>
        <begin position="47"/>
        <end position="68"/>
    </location>
</feature>
<keyword evidence="4" id="KW-1003">Cell membrane</keyword>
<dbReference type="PRINTS" id="PR00758">
    <property type="entry name" value="ARSENICPUMP"/>
</dbReference>
<proteinExistence type="inferred from homology"/>
<dbReference type="GO" id="GO:0005886">
    <property type="term" value="C:plasma membrane"/>
    <property type="evidence" value="ECO:0007669"/>
    <property type="project" value="UniProtKB-SubCell"/>
</dbReference>
<reference evidence="10 11" key="1">
    <citation type="submission" date="2018-06" db="EMBL/GenBank/DDBJ databases">
        <title>Genomic Encyclopedia of Type Strains, Phase IV (KMG-IV): sequencing the most valuable type-strain genomes for metagenomic binning, comparative biology and taxonomic classification.</title>
        <authorList>
            <person name="Goeker M."/>
        </authorList>
    </citation>
    <scope>NUCLEOTIDE SEQUENCE [LARGE SCALE GENOMIC DNA]</scope>
    <source>
        <strain evidence="10 11">DSM 22112</strain>
    </source>
</reference>
<dbReference type="OrthoDB" id="9765532at2"/>